<feature type="region of interest" description="Disordered" evidence="1">
    <location>
        <begin position="46"/>
        <end position="89"/>
    </location>
</feature>
<feature type="region of interest" description="Disordered" evidence="1">
    <location>
        <begin position="1"/>
        <end position="28"/>
    </location>
</feature>
<feature type="compositionally biased region" description="Polar residues" evidence="1">
    <location>
        <begin position="17"/>
        <end position="28"/>
    </location>
</feature>
<feature type="compositionally biased region" description="Basic and acidic residues" evidence="1">
    <location>
        <begin position="7"/>
        <end position="16"/>
    </location>
</feature>
<evidence type="ECO:0000313" key="3">
    <source>
        <dbReference type="Proteomes" id="UP000275772"/>
    </source>
</evidence>
<gene>
    <name evidence="2" type="ORF">BLGHR1_16628</name>
</gene>
<evidence type="ECO:0000313" key="2">
    <source>
        <dbReference type="EMBL" id="SZF05825.1"/>
    </source>
</evidence>
<feature type="compositionally biased region" description="Low complexity" evidence="1">
    <location>
        <begin position="178"/>
        <end position="193"/>
    </location>
</feature>
<reference evidence="2 3" key="1">
    <citation type="submission" date="2017-11" db="EMBL/GenBank/DDBJ databases">
        <authorList>
            <person name="Kracher B."/>
        </authorList>
    </citation>
    <scope>NUCLEOTIDE SEQUENCE [LARGE SCALE GENOMIC DNA]</scope>
    <source>
        <strain evidence="2 3">RACE1</strain>
    </source>
</reference>
<accession>A0A383V1Y4</accession>
<organism evidence="2 3">
    <name type="scientific">Blumeria hordei</name>
    <name type="common">Barley powdery mildew</name>
    <name type="synonym">Blumeria graminis f. sp. hordei</name>
    <dbReference type="NCBI Taxonomy" id="2867405"/>
    <lineage>
        <taxon>Eukaryota</taxon>
        <taxon>Fungi</taxon>
        <taxon>Dikarya</taxon>
        <taxon>Ascomycota</taxon>
        <taxon>Pezizomycotina</taxon>
        <taxon>Leotiomycetes</taxon>
        <taxon>Erysiphales</taxon>
        <taxon>Erysiphaceae</taxon>
        <taxon>Blumeria</taxon>
    </lineage>
</organism>
<dbReference type="Pfam" id="PF17242">
    <property type="entry name" value="DUF5315"/>
    <property type="match status" value="1"/>
</dbReference>
<proteinExistence type="predicted"/>
<dbReference type="Proteomes" id="UP000275772">
    <property type="component" value="Unassembled WGS sequence"/>
</dbReference>
<feature type="compositionally biased region" description="Polar residues" evidence="1">
    <location>
        <begin position="46"/>
        <end position="60"/>
    </location>
</feature>
<evidence type="ECO:0000256" key="1">
    <source>
        <dbReference type="SAM" id="MobiDB-lite"/>
    </source>
</evidence>
<feature type="compositionally biased region" description="Basic and acidic residues" evidence="1">
    <location>
        <begin position="64"/>
        <end position="82"/>
    </location>
</feature>
<name>A0A383V1Y4_BLUHO</name>
<dbReference type="VEuPathDB" id="FungiDB:BLGHR1_16628"/>
<dbReference type="AlphaFoldDB" id="A0A383V1Y4"/>
<sequence length="280" mass="30386">MTPSSAVKDKKRDLPNKHSNLGTASMNESVISLSGVDMTTPTPIFGATTSFMSTQSRNGGQENGRVKLGREPIGRSRGDLKGIEASSSVTNRVRTPAVAAQKSHEEWMDMQSVLKAVETCAEQGQQMFGREHELALEGLRSAQIELARAWARSEADEVIESVDHRSRPFSGKGGNIGSDGKTATTTATSGSAARPLSSEGLTGVEGDVATEHELEIDISSARKRREANDRYFKKVNDDVIDVVMKLEEVANAMRAMERENKVIWGDMEKEGAEVTDTQES</sequence>
<protein>
    <submittedName>
        <fullName evidence="2">Uncharacterized protein</fullName>
    </submittedName>
</protein>
<feature type="region of interest" description="Disordered" evidence="1">
    <location>
        <begin position="164"/>
        <end position="202"/>
    </location>
</feature>
<dbReference type="EMBL" id="UNSH01000086">
    <property type="protein sequence ID" value="SZF05825.1"/>
    <property type="molecule type" value="Genomic_DNA"/>
</dbReference>